<protein>
    <submittedName>
        <fullName evidence="2">Uncharacterized protein</fullName>
    </submittedName>
</protein>
<evidence type="ECO:0000313" key="3">
    <source>
        <dbReference type="Proteomes" id="UP001266305"/>
    </source>
</evidence>
<keyword evidence="1" id="KW-0812">Transmembrane</keyword>
<organism evidence="2 3">
    <name type="scientific">Saguinus oedipus</name>
    <name type="common">Cotton-top tamarin</name>
    <name type="synonym">Oedipomidas oedipus</name>
    <dbReference type="NCBI Taxonomy" id="9490"/>
    <lineage>
        <taxon>Eukaryota</taxon>
        <taxon>Metazoa</taxon>
        <taxon>Chordata</taxon>
        <taxon>Craniata</taxon>
        <taxon>Vertebrata</taxon>
        <taxon>Euteleostomi</taxon>
        <taxon>Mammalia</taxon>
        <taxon>Eutheria</taxon>
        <taxon>Euarchontoglires</taxon>
        <taxon>Primates</taxon>
        <taxon>Haplorrhini</taxon>
        <taxon>Platyrrhini</taxon>
        <taxon>Cebidae</taxon>
        <taxon>Callitrichinae</taxon>
        <taxon>Saguinus</taxon>
    </lineage>
</organism>
<accession>A0ABQ9VMT3</accession>
<keyword evidence="3" id="KW-1185">Reference proteome</keyword>
<dbReference type="Proteomes" id="UP001266305">
    <property type="component" value="Unassembled WGS sequence"/>
</dbReference>
<proteinExistence type="predicted"/>
<feature type="transmembrane region" description="Helical" evidence="1">
    <location>
        <begin position="33"/>
        <end position="55"/>
    </location>
</feature>
<name>A0ABQ9VMT3_SAGOE</name>
<reference evidence="2 3" key="1">
    <citation type="submission" date="2023-05" db="EMBL/GenBank/DDBJ databases">
        <title>B98-5 Cell Line De Novo Hybrid Assembly: An Optical Mapping Approach.</title>
        <authorList>
            <person name="Kananen K."/>
            <person name="Auerbach J.A."/>
            <person name="Kautto E."/>
            <person name="Blachly J.S."/>
        </authorList>
    </citation>
    <scope>NUCLEOTIDE SEQUENCE [LARGE SCALE GENOMIC DNA]</scope>
    <source>
        <strain evidence="2">B95-8</strain>
        <tissue evidence="2">Cell line</tissue>
    </source>
</reference>
<keyword evidence="1" id="KW-0472">Membrane</keyword>
<evidence type="ECO:0000256" key="1">
    <source>
        <dbReference type="SAM" id="Phobius"/>
    </source>
</evidence>
<dbReference type="EMBL" id="JASSZA010000005">
    <property type="protein sequence ID" value="KAK2110701.1"/>
    <property type="molecule type" value="Genomic_DNA"/>
</dbReference>
<evidence type="ECO:0000313" key="2">
    <source>
        <dbReference type="EMBL" id="KAK2110701.1"/>
    </source>
</evidence>
<sequence length="178" mass="18959">MPVPVAPAQTQAAENFPSHQASRSLLQMLSIPLVRILAPVLVLLSLLGAAGLITFSSHLLQWRKEAPAPMCKGPSPPLWEQLQAVPHYSWLQGAPPSTSLSAQLATETQRNAKVYLSHLVRTEAYGSPSSDARGAGSQDSWLCLCDFLPGSSCLGAHTDSCPKISPSGREPDRVPIGD</sequence>
<gene>
    <name evidence="2" type="ORF">P7K49_010447</name>
</gene>
<comment type="caution">
    <text evidence="2">The sequence shown here is derived from an EMBL/GenBank/DDBJ whole genome shotgun (WGS) entry which is preliminary data.</text>
</comment>
<keyword evidence="1" id="KW-1133">Transmembrane helix</keyword>